<reference evidence="1" key="2">
    <citation type="submission" date="2021-03" db="UniProtKB">
        <authorList>
            <consortium name="EnsemblPlants"/>
        </authorList>
    </citation>
    <scope>IDENTIFICATION</scope>
</reference>
<dbReference type="PANTHER" id="PTHR33064:SF37">
    <property type="entry name" value="RIBONUCLEASE H"/>
    <property type="match status" value="1"/>
</dbReference>
<evidence type="ECO:0008006" key="3">
    <source>
        <dbReference type="Google" id="ProtNLM"/>
    </source>
</evidence>
<proteinExistence type="predicted"/>
<dbReference type="EnsemblPlants" id="evm.model.07.1518">
    <property type="protein sequence ID" value="cds.evm.model.07.1518"/>
    <property type="gene ID" value="evm.TU.07.1518"/>
</dbReference>
<dbReference type="EMBL" id="UZAU01000669">
    <property type="status" value="NOT_ANNOTATED_CDS"/>
    <property type="molecule type" value="Genomic_DNA"/>
</dbReference>
<protein>
    <recommendedName>
        <fullName evidence="3">Reverse transcriptase/retrotransposon-derived protein RNase H-like domain-containing protein</fullName>
    </recommendedName>
</protein>
<dbReference type="Gramene" id="evm.model.07.1518">
    <property type="protein sequence ID" value="cds.evm.model.07.1518"/>
    <property type="gene ID" value="evm.TU.07.1518"/>
</dbReference>
<reference evidence="1" key="1">
    <citation type="submission" date="2018-11" db="EMBL/GenBank/DDBJ databases">
        <authorList>
            <person name="Grassa J C."/>
        </authorList>
    </citation>
    <scope>NUCLEOTIDE SEQUENCE [LARGE SCALE GENOMIC DNA]</scope>
</reference>
<dbReference type="SUPFAM" id="SSF56672">
    <property type="entry name" value="DNA/RNA polymerases"/>
    <property type="match status" value="1"/>
</dbReference>
<evidence type="ECO:0000313" key="2">
    <source>
        <dbReference type="Proteomes" id="UP000596661"/>
    </source>
</evidence>
<dbReference type="InterPro" id="IPR051320">
    <property type="entry name" value="Viral_Replic_Matur_Polypro"/>
</dbReference>
<sequence>MFRSSEKVRDEDQSKEVYFWRKSGKFLEFIVNQRGIEANPEKNQASLDNLSPKKHKDVQSLTGKIATFSHFISKSTNKYILFINILKKSQKFEWTEECKEAFKKLKEHMAKPPVFSKPVQGEDLYLYLAVSENVVSVAPGL</sequence>
<dbReference type="PANTHER" id="PTHR33064">
    <property type="entry name" value="POL PROTEIN"/>
    <property type="match status" value="1"/>
</dbReference>
<evidence type="ECO:0000313" key="1">
    <source>
        <dbReference type="EnsemblPlants" id="cds.evm.model.07.1518"/>
    </source>
</evidence>
<accession>A0A803Q2Y2</accession>
<organism evidence="1 2">
    <name type="scientific">Cannabis sativa</name>
    <name type="common">Hemp</name>
    <name type="synonym">Marijuana</name>
    <dbReference type="NCBI Taxonomy" id="3483"/>
    <lineage>
        <taxon>Eukaryota</taxon>
        <taxon>Viridiplantae</taxon>
        <taxon>Streptophyta</taxon>
        <taxon>Embryophyta</taxon>
        <taxon>Tracheophyta</taxon>
        <taxon>Spermatophyta</taxon>
        <taxon>Magnoliopsida</taxon>
        <taxon>eudicotyledons</taxon>
        <taxon>Gunneridae</taxon>
        <taxon>Pentapetalae</taxon>
        <taxon>rosids</taxon>
        <taxon>fabids</taxon>
        <taxon>Rosales</taxon>
        <taxon>Cannabaceae</taxon>
        <taxon>Cannabis</taxon>
    </lineage>
</organism>
<dbReference type="Proteomes" id="UP000596661">
    <property type="component" value="Chromosome 7"/>
</dbReference>
<dbReference type="AlphaFoldDB" id="A0A803Q2Y2"/>
<dbReference type="InterPro" id="IPR043502">
    <property type="entry name" value="DNA/RNA_pol_sf"/>
</dbReference>
<name>A0A803Q2Y2_CANSA</name>
<dbReference type="Gene3D" id="3.30.70.270">
    <property type="match status" value="1"/>
</dbReference>
<dbReference type="OMA" id="FIWRFIS"/>
<keyword evidence="2" id="KW-1185">Reference proteome</keyword>
<dbReference type="InterPro" id="IPR043128">
    <property type="entry name" value="Rev_trsase/Diguanyl_cyclase"/>
</dbReference>